<dbReference type="InParanoid" id="E6W123"/>
<dbReference type="PANTHER" id="PTHR11995">
    <property type="entry name" value="NADH DEHYDROGENASE"/>
    <property type="match status" value="1"/>
</dbReference>
<keyword evidence="6" id="KW-0408">Iron</keyword>
<dbReference type="Pfam" id="PF01058">
    <property type="entry name" value="Oxidored_q6"/>
    <property type="match status" value="1"/>
</dbReference>
<dbReference type="Gene3D" id="3.40.50.12280">
    <property type="match status" value="1"/>
</dbReference>
<dbReference type="RefSeq" id="WP_013505243.1">
    <property type="nucleotide sequence ID" value="NC_014836.1"/>
</dbReference>
<dbReference type="GO" id="GO:0015990">
    <property type="term" value="P:electron transport coupled proton transport"/>
    <property type="evidence" value="ECO:0007669"/>
    <property type="project" value="TreeGrafter"/>
</dbReference>
<evidence type="ECO:0000313" key="9">
    <source>
        <dbReference type="Proteomes" id="UP000002572"/>
    </source>
</evidence>
<sequence>MDVVSPVRKPYEIDMLDKYADDGSQGVIITTLEKVYNWGRSNSLWPLSYATACCGIEMISSSCPQHDIARFGSEVFRASPRQADLMILAGTITKKMMPQVVTLWEQIAEPKYAIAMGNCVITGGIFKYSPSVVANVPDYIPIDVFIPGCAPRPEALFNGIITLQHQIRRQKMLKRKEYLGKQPKRLKDGSLNPNYVEGKHYPIILGES</sequence>
<dbReference type="HOGENOM" id="CLU_055737_7_2_0"/>
<evidence type="ECO:0000313" key="8">
    <source>
        <dbReference type="EMBL" id="ADU65355.1"/>
    </source>
</evidence>
<keyword evidence="3" id="KW-0874">Quinone</keyword>
<evidence type="ECO:0000256" key="4">
    <source>
        <dbReference type="ARBA" id="ARBA00022967"/>
    </source>
</evidence>
<dbReference type="KEGG" id="din:Selin_0607"/>
<reference evidence="8 9" key="1">
    <citation type="submission" date="2010-12" db="EMBL/GenBank/DDBJ databases">
        <title>Complete sequence of Desulfurispirillum indicum S5.</title>
        <authorList>
            <consortium name="US DOE Joint Genome Institute"/>
            <person name="Lucas S."/>
            <person name="Copeland A."/>
            <person name="Lapidus A."/>
            <person name="Cheng J.-F."/>
            <person name="Goodwin L."/>
            <person name="Pitluck S."/>
            <person name="Chertkov O."/>
            <person name="Held B."/>
            <person name="Detter J.C."/>
            <person name="Han C."/>
            <person name="Tapia R."/>
            <person name="Land M."/>
            <person name="Hauser L."/>
            <person name="Kyrpides N."/>
            <person name="Ivanova N."/>
            <person name="Mikhailova N."/>
            <person name="Haggblom M."/>
            <person name="Rauschenbach I."/>
            <person name="Bini E."/>
            <person name="Woyke T."/>
        </authorList>
    </citation>
    <scope>NUCLEOTIDE SEQUENCE [LARGE SCALE GENOMIC DNA]</scope>
    <source>
        <strain evidence="9">ATCC BAA-1389 / DSM 22839 / S5</strain>
    </source>
</reference>
<gene>
    <name evidence="8" type="ordered locus">Selin_0607</name>
</gene>
<dbReference type="EMBL" id="CP002432">
    <property type="protein sequence ID" value="ADU65355.1"/>
    <property type="molecule type" value="Genomic_DNA"/>
</dbReference>
<dbReference type="InterPro" id="IPR006137">
    <property type="entry name" value="NADH_UbQ_OxRdtase-like_20kDa"/>
</dbReference>
<feature type="domain" description="NADH:ubiquinone oxidoreductase-like 20kDa subunit" evidence="7">
    <location>
        <begin position="53"/>
        <end position="162"/>
    </location>
</feature>
<dbReference type="NCBIfam" id="NF005012">
    <property type="entry name" value="PRK06411.1"/>
    <property type="match status" value="1"/>
</dbReference>
<dbReference type="GO" id="GO:0016491">
    <property type="term" value="F:oxidoreductase activity"/>
    <property type="evidence" value="ECO:0007669"/>
    <property type="project" value="UniProtKB-KW"/>
</dbReference>
<evidence type="ECO:0000256" key="1">
    <source>
        <dbReference type="ARBA" id="ARBA00009173"/>
    </source>
</evidence>
<proteinExistence type="inferred from homology"/>
<keyword evidence="5 6" id="KW-0520">NAD</keyword>
<dbReference type="GO" id="GO:0046872">
    <property type="term" value="F:metal ion binding"/>
    <property type="evidence" value="ECO:0007669"/>
    <property type="project" value="UniProtKB-KW"/>
</dbReference>
<keyword evidence="8" id="KW-0560">Oxidoreductase</keyword>
<evidence type="ECO:0000256" key="3">
    <source>
        <dbReference type="ARBA" id="ARBA00022719"/>
    </source>
</evidence>
<keyword evidence="6" id="KW-0479">Metal-binding</keyword>
<evidence type="ECO:0000256" key="2">
    <source>
        <dbReference type="ARBA" id="ARBA00022448"/>
    </source>
</evidence>
<name>E6W123_DESIS</name>
<evidence type="ECO:0000259" key="7">
    <source>
        <dbReference type="Pfam" id="PF01058"/>
    </source>
</evidence>
<dbReference type="GO" id="GO:0008137">
    <property type="term" value="F:NADH dehydrogenase (ubiquinone) activity"/>
    <property type="evidence" value="ECO:0007669"/>
    <property type="project" value="InterPro"/>
</dbReference>
<dbReference type="NCBIfam" id="TIGR01957">
    <property type="entry name" value="nuoB_fam"/>
    <property type="match status" value="1"/>
</dbReference>
<dbReference type="GO" id="GO:0009060">
    <property type="term" value="P:aerobic respiration"/>
    <property type="evidence" value="ECO:0007669"/>
    <property type="project" value="TreeGrafter"/>
</dbReference>
<protein>
    <submittedName>
        <fullName evidence="8">NADH-quinone oxidoreductase, B subunit</fullName>
        <ecNumber evidence="8">1.6.99.5</ecNumber>
    </submittedName>
</protein>
<dbReference type="GO" id="GO:0048038">
    <property type="term" value="F:quinone binding"/>
    <property type="evidence" value="ECO:0007669"/>
    <property type="project" value="UniProtKB-KW"/>
</dbReference>
<evidence type="ECO:0000256" key="5">
    <source>
        <dbReference type="ARBA" id="ARBA00023027"/>
    </source>
</evidence>
<dbReference type="STRING" id="653733.Selin_0607"/>
<dbReference type="InterPro" id="IPR006138">
    <property type="entry name" value="NADH_UQ_OxRdtase_20Kd_su"/>
</dbReference>
<keyword evidence="4" id="KW-1278">Translocase</keyword>
<dbReference type="AlphaFoldDB" id="E6W123"/>
<organism evidence="8 9">
    <name type="scientific">Desulfurispirillum indicum (strain ATCC BAA-1389 / DSM 22839 / S5)</name>
    <dbReference type="NCBI Taxonomy" id="653733"/>
    <lineage>
        <taxon>Bacteria</taxon>
        <taxon>Pseudomonadati</taxon>
        <taxon>Chrysiogenota</taxon>
        <taxon>Chrysiogenia</taxon>
        <taxon>Chrysiogenales</taxon>
        <taxon>Chrysiogenaceae</taxon>
        <taxon>Desulfurispirillum</taxon>
    </lineage>
</organism>
<dbReference type="FunFam" id="3.40.50.12280:FF:000002">
    <property type="entry name" value="NADH-quinone oxidoreductase subunit B"/>
    <property type="match status" value="1"/>
</dbReference>
<dbReference type="eggNOG" id="COG0377">
    <property type="taxonomic scope" value="Bacteria"/>
</dbReference>
<keyword evidence="9" id="KW-1185">Reference proteome</keyword>
<comment type="similarity">
    <text evidence="1 6">Belongs to the complex I 20 kDa subunit family.</text>
</comment>
<keyword evidence="6" id="KW-0004">4Fe-4S</keyword>
<dbReference type="EC" id="1.6.99.5" evidence="8"/>
<dbReference type="GO" id="GO:0045271">
    <property type="term" value="C:respiratory chain complex I"/>
    <property type="evidence" value="ECO:0007669"/>
    <property type="project" value="TreeGrafter"/>
</dbReference>
<keyword evidence="2" id="KW-0813">Transport</keyword>
<accession>E6W123</accession>
<dbReference type="GO" id="GO:0051539">
    <property type="term" value="F:4 iron, 4 sulfur cluster binding"/>
    <property type="evidence" value="ECO:0007669"/>
    <property type="project" value="UniProtKB-KW"/>
</dbReference>
<evidence type="ECO:0000256" key="6">
    <source>
        <dbReference type="RuleBase" id="RU004464"/>
    </source>
</evidence>
<dbReference type="PANTHER" id="PTHR11995:SF14">
    <property type="entry name" value="NADH DEHYDROGENASE [UBIQUINONE] IRON-SULFUR PROTEIN 7, MITOCHONDRIAL"/>
    <property type="match status" value="1"/>
</dbReference>
<dbReference type="Proteomes" id="UP000002572">
    <property type="component" value="Chromosome"/>
</dbReference>
<keyword evidence="6" id="KW-0411">Iron-sulfur</keyword>
<dbReference type="SUPFAM" id="SSF56770">
    <property type="entry name" value="HydA/Nqo6-like"/>
    <property type="match status" value="1"/>
</dbReference>